<evidence type="ECO:0000313" key="3">
    <source>
        <dbReference type="EMBL" id="QSX97841.1"/>
    </source>
</evidence>
<feature type="domain" description="Peptidase M1 membrane alanine aminopeptidase" evidence="2">
    <location>
        <begin position="376"/>
        <end position="591"/>
    </location>
</feature>
<accession>A0AAJ4MW57</accession>
<dbReference type="InterPro" id="IPR027268">
    <property type="entry name" value="Peptidase_M4/M1_CTD_sf"/>
</dbReference>
<dbReference type="Proteomes" id="UP000662821">
    <property type="component" value="Chromosome"/>
</dbReference>
<organism evidence="3 4">
    <name type="scientific">Janthinobacterium lividum</name>
    <dbReference type="NCBI Taxonomy" id="29581"/>
    <lineage>
        <taxon>Bacteria</taxon>
        <taxon>Pseudomonadati</taxon>
        <taxon>Pseudomonadota</taxon>
        <taxon>Betaproteobacteria</taxon>
        <taxon>Burkholderiales</taxon>
        <taxon>Oxalobacteraceae</taxon>
        <taxon>Janthinobacterium</taxon>
    </lineage>
</organism>
<protein>
    <submittedName>
        <fullName evidence="3">M1 family metallopeptidase</fullName>
    </submittedName>
</protein>
<dbReference type="InterPro" id="IPR014782">
    <property type="entry name" value="Peptidase_M1_dom"/>
</dbReference>
<dbReference type="Gene3D" id="1.10.390.10">
    <property type="entry name" value="Neutral Protease Domain 2"/>
    <property type="match status" value="1"/>
</dbReference>
<feature type="region of interest" description="Disordered" evidence="1">
    <location>
        <begin position="1"/>
        <end position="21"/>
    </location>
</feature>
<reference evidence="3 4" key="1">
    <citation type="submission" date="2021-03" db="EMBL/GenBank/DDBJ databases">
        <title>Draft genome sequence of Janthinobacterium sp. strain PLB02 isolated from infected primmorphs (Lubomirskia baicalensis).</title>
        <authorList>
            <person name="Chernogor L.I."/>
            <person name="Belikov S.I."/>
            <person name="Petrushin I.S."/>
        </authorList>
    </citation>
    <scope>NUCLEOTIDE SEQUENCE [LARGE SCALE GENOMIC DNA]</scope>
    <source>
        <strain evidence="3 4">PLB02</strain>
    </source>
</reference>
<gene>
    <name evidence="3" type="ORF">J3P46_07950</name>
</gene>
<sequence>MESRSTTRQGPPSPRGTRRSIGFFPISGKLKALSIAALLLAGLALQADLFAQPGQGKPASAPTPLAPSADGIALASPHASAVSTPSASNAWGGARTGAQATLSDRVVDYQIEATLDPVKHTIDGQQKLRWRNRSAQAVSSVYLHLYLNAFEGEHSTFFTEKRKLDTGFRSGVDTRDGEWGYIELRSMTQNGAKAPWHFVQPDNGPATDRTVVRVDLPQAVAPGAETTLDIRFFDQLPRVIARTGYFGSFHLVGQWFPKIAVLELPGERGATAPRWNAHEFHLNSEFYADFGNYDVKLTVPKEYTVGATGELQGAPQEKNGMLTHHYVQGDVHDFAWTADKRSAQPLTGSWSGPGSPPVAIKVLYPPEYASNAAPALQAAKDSLTYFSRTLGPYPYKTLTVVIPPFNAAEAGGMEYPTFITASSYANLQPKTIPEFGLDFVTIHEFGHGYFYGILASNEFEEPLLDEGLNEYWDQRMLRARGQHIHATTPLLKRLGFDPVFKVFEFERMAAPRQDAADPLGQNAWDRLQGVGPVYSRTAITMRDLEARIGSEAMERGFKAYYEQWKFRHPSVADLRETLAEATGQRRIVEQVFAQQVYASANIDDRIGTFTSEEQTPLAGMALVNGKRVEHTAEALEKEEKKVRDAWDKAHPDAKPGTGPYPYLTSVVLRRRGAPVPQVLLVKFADGSSERVVWDNEQLWQRYTWSKPVKAVSAELDPDRVHYLDVNKLDDSRTLKADKSASQRWSFDLAAAFQYLLSLIAIV</sequence>
<dbReference type="Pfam" id="PF01433">
    <property type="entry name" value="Peptidase_M1"/>
    <property type="match status" value="1"/>
</dbReference>
<evidence type="ECO:0000313" key="4">
    <source>
        <dbReference type="Proteomes" id="UP000662821"/>
    </source>
</evidence>
<name>A0AAJ4MW57_9BURK</name>
<evidence type="ECO:0000259" key="2">
    <source>
        <dbReference type="Pfam" id="PF01433"/>
    </source>
</evidence>
<proteinExistence type="predicted"/>
<evidence type="ECO:0000256" key="1">
    <source>
        <dbReference type="SAM" id="MobiDB-lite"/>
    </source>
</evidence>
<dbReference type="GO" id="GO:0008270">
    <property type="term" value="F:zinc ion binding"/>
    <property type="evidence" value="ECO:0007669"/>
    <property type="project" value="InterPro"/>
</dbReference>
<dbReference type="EMBL" id="CP071520">
    <property type="protein sequence ID" value="QSX97841.1"/>
    <property type="molecule type" value="Genomic_DNA"/>
</dbReference>
<feature type="compositionally biased region" description="Polar residues" evidence="1">
    <location>
        <begin position="1"/>
        <end position="10"/>
    </location>
</feature>
<dbReference type="GO" id="GO:0008237">
    <property type="term" value="F:metallopeptidase activity"/>
    <property type="evidence" value="ECO:0007669"/>
    <property type="project" value="InterPro"/>
</dbReference>
<dbReference type="SUPFAM" id="SSF55486">
    <property type="entry name" value="Metalloproteases ('zincins'), catalytic domain"/>
    <property type="match status" value="1"/>
</dbReference>
<dbReference type="RefSeq" id="WP_180277072.1">
    <property type="nucleotide sequence ID" value="NZ_CP071520.1"/>
</dbReference>
<dbReference type="AlphaFoldDB" id="A0AAJ4MW57"/>
<dbReference type="CDD" id="cd09604">
    <property type="entry name" value="M1_APN_like"/>
    <property type="match status" value="1"/>
</dbReference>